<evidence type="ECO:0000259" key="1">
    <source>
        <dbReference type="PROSITE" id="PS50995"/>
    </source>
</evidence>
<evidence type="ECO:0000313" key="2">
    <source>
        <dbReference type="EMBL" id="XBO45413.1"/>
    </source>
</evidence>
<feature type="domain" description="HTH marR-type" evidence="1">
    <location>
        <begin position="7"/>
        <end position="140"/>
    </location>
</feature>
<dbReference type="RefSeq" id="WP_406832914.1">
    <property type="nucleotide sequence ID" value="NZ_CP157483.1"/>
</dbReference>
<reference evidence="2" key="1">
    <citation type="submission" date="2024-05" db="EMBL/GenBank/DDBJ databases">
        <authorList>
            <person name="Kim S."/>
            <person name="Heo J."/>
            <person name="Choi H."/>
            <person name="Choi Y."/>
            <person name="Kwon S.-W."/>
            <person name="Kim Y."/>
        </authorList>
    </citation>
    <scope>NUCLEOTIDE SEQUENCE</scope>
    <source>
        <strain evidence="2">KACC 23699</strain>
    </source>
</reference>
<protein>
    <submittedName>
        <fullName evidence="2">MarR family winged helix-turn-helix transcriptional regulator</fullName>
    </submittedName>
</protein>
<dbReference type="Gene3D" id="1.10.10.10">
    <property type="entry name" value="Winged helix-like DNA-binding domain superfamily/Winged helix DNA-binding domain"/>
    <property type="match status" value="1"/>
</dbReference>
<dbReference type="PROSITE" id="PS50995">
    <property type="entry name" value="HTH_MARR_2"/>
    <property type="match status" value="1"/>
</dbReference>
<dbReference type="InterPro" id="IPR036390">
    <property type="entry name" value="WH_DNA-bd_sf"/>
</dbReference>
<gene>
    <name evidence="2" type="ORF">ABEG17_08800</name>
</gene>
<dbReference type="SMART" id="SM00347">
    <property type="entry name" value="HTH_MARR"/>
    <property type="match status" value="1"/>
</dbReference>
<dbReference type="PANTHER" id="PTHR33164:SF43">
    <property type="entry name" value="HTH-TYPE TRANSCRIPTIONAL REPRESSOR YETL"/>
    <property type="match status" value="1"/>
</dbReference>
<dbReference type="PRINTS" id="PR00598">
    <property type="entry name" value="HTHMARR"/>
</dbReference>
<dbReference type="GO" id="GO:0003700">
    <property type="term" value="F:DNA-binding transcription factor activity"/>
    <property type="evidence" value="ECO:0007669"/>
    <property type="project" value="InterPro"/>
</dbReference>
<dbReference type="AlphaFoldDB" id="A0AAU7JYR3"/>
<name>A0AAU7JYR3_9MICO</name>
<dbReference type="SUPFAM" id="SSF46785">
    <property type="entry name" value="Winged helix' DNA-binding domain"/>
    <property type="match status" value="1"/>
</dbReference>
<dbReference type="Pfam" id="PF12802">
    <property type="entry name" value="MarR_2"/>
    <property type="match status" value="1"/>
</dbReference>
<proteinExistence type="predicted"/>
<dbReference type="EMBL" id="CP157483">
    <property type="protein sequence ID" value="XBO45413.1"/>
    <property type="molecule type" value="Genomic_DNA"/>
</dbReference>
<dbReference type="InterPro" id="IPR000835">
    <property type="entry name" value="HTH_MarR-typ"/>
</dbReference>
<dbReference type="PANTHER" id="PTHR33164">
    <property type="entry name" value="TRANSCRIPTIONAL REGULATOR, MARR FAMILY"/>
    <property type="match status" value="1"/>
</dbReference>
<organism evidence="2">
    <name type="scientific">Pedococcus sp. KACC 23699</name>
    <dbReference type="NCBI Taxonomy" id="3149228"/>
    <lineage>
        <taxon>Bacteria</taxon>
        <taxon>Bacillati</taxon>
        <taxon>Actinomycetota</taxon>
        <taxon>Actinomycetes</taxon>
        <taxon>Micrococcales</taxon>
        <taxon>Intrasporangiaceae</taxon>
        <taxon>Pedococcus</taxon>
    </lineage>
</organism>
<dbReference type="InterPro" id="IPR039422">
    <property type="entry name" value="MarR/SlyA-like"/>
</dbReference>
<dbReference type="GO" id="GO:0006950">
    <property type="term" value="P:response to stress"/>
    <property type="evidence" value="ECO:0007669"/>
    <property type="project" value="TreeGrafter"/>
</dbReference>
<sequence>MTGLPQDPPLGVLLFIPYRAMEVRVLEAVVAAGYPLTMAQARVFQRIASDGSRLTELAAAAEVTKQSAGFLVDQLEVNGYVERVPDPSDARARLIRLTSRGHEVVAVARPVQQQVEAEWVAHLGRERTEQLYATLAELRKVTDPFA</sequence>
<dbReference type="InterPro" id="IPR036388">
    <property type="entry name" value="WH-like_DNA-bd_sf"/>
</dbReference>
<accession>A0AAU7JYR3</accession>